<evidence type="ECO:0000313" key="13">
    <source>
        <dbReference type="Proteomes" id="UP001583177"/>
    </source>
</evidence>
<evidence type="ECO:0000256" key="2">
    <source>
        <dbReference type="ARBA" id="ARBA00004613"/>
    </source>
</evidence>
<evidence type="ECO:0000313" key="12">
    <source>
        <dbReference type="EMBL" id="KAL1881250.1"/>
    </source>
</evidence>
<dbReference type="Proteomes" id="UP001583177">
    <property type="component" value="Unassembled WGS sequence"/>
</dbReference>
<organism evidence="12 13">
    <name type="scientific">Diaporthe australafricana</name>
    <dbReference type="NCBI Taxonomy" id="127596"/>
    <lineage>
        <taxon>Eukaryota</taxon>
        <taxon>Fungi</taxon>
        <taxon>Dikarya</taxon>
        <taxon>Ascomycota</taxon>
        <taxon>Pezizomycotina</taxon>
        <taxon>Sordariomycetes</taxon>
        <taxon>Sordariomycetidae</taxon>
        <taxon>Diaporthales</taxon>
        <taxon>Diaporthaceae</taxon>
        <taxon>Diaporthe</taxon>
    </lineage>
</organism>
<dbReference type="EMBL" id="JAWRVE010000006">
    <property type="protein sequence ID" value="KAL1881250.1"/>
    <property type="molecule type" value="Genomic_DNA"/>
</dbReference>
<dbReference type="InterPro" id="IPR017853">
    <property type="entry name" value="GH"/>
</dbReference>
<dbReference type="InterPro" id="IPR001547">
    <property type="entry name" value="Glyco_hydro_5"/>
</dbReference>
<feature type="domain" description="Glycoside hydrolase family 5" evidence="11">
    <location>
        <begin position="67"/>
        <end position="329"/>
    </location>
</feature>
<keyword evidence="6 10" id="KW-0732">Signal</keyword>
<keyword evidence="7 9" id="KW-0378">Hydrolase</keyword>
<keyword evidence="8 9" id="KW-0326">Glycosidase</keyword>
<gene>
    <name evidence="12" type="ORF">Daus18300_001102</name>
</gene>
<protein>
    <recommendedName>
        <fullName evidence="4">mannan endo-1,4-beta-mannosidase</fullName>
        <ecNumber evidence="4">3.2.1.78</ecNumber>
    </recommendedName>
</protein>
<evidence type="ECO:0000256" key="7">
    <source>
        <dbReference type="ARBA" id="ARBA00022801"/>
    </source>
</evidence>
<name>A0ABR3XZZ9_9PEZI</name>
<dbReference type="SUPFAM" id="SSF51445">
    <property type="entry name" value="(Trans)glycosidases"/>
    <property type="match status" value="1"/>
</dbReference>
<evidence type="ECO:0000256" key="3">
    <source>
        <dbReference type="ARBA" id="ARBA00005641"/>
    </source>
</evidence>
<accession>A0ABR3XZZ9</accession>
<comment type="subcellular location">
    <subcellularLocation>
        <location evidence="2">Secreted</location>
    </subcellularLocation>
</comment>
<evidence type="ECO:0000256" key="4">
    <source>
        <dbReference type="ARBA" id="ARBA00012706"/>
    </source>
</evidence>
<dbReference type="PANTHER" id="PTHR31451">
    <property type="match status" value="1"/>
</dbReference>
<comment type="similarity">
    <text evidence="3 9">Belongs to the glycosyl hydrolase 5 (cellulase A) family.</text>
</comment>
<comment type="caution">
    <text evidence="12">The sequence shown here is derived from an EMBL/GenBank/DDBJ whole genome shotgun (WGS) entry which is preliminary data.</text>
</comment>
<evidence type="ECO:0000256" key="10">
    <source>
        <dbReference type="SAM" id="SignalP"/>
    </source>
</evidence>
<evidence type="ECO:0000256" key="5">
    <source>
        <dbReference type="ARBA" id="ARBA00022525"/>
    </source>
</evidence>
<feature type="chain" id="PRO_5047444191" description="mannan endo-1,4-beta-mannosidase" evidence="10">
    <location>
        <begin position="19"/>
        <end position="380"/>
    </location>
</feature>
<evidence type="ECO:0000256" key="6">
    <source>
        <dbReference type="ARBA" id="ARBA00022729"/>
    </source>
</evidence>
<evidence type="ECO:0000256" key="8">
    <source>
        <dbReference type="ARBA" id="ARBA00023295"/>
    </source>
</evidence>
<sequence length="380" mass="41060">MKGLVSFLPLLAAATVGALPASDNTSSGTAAATFAKTDGLFFNIDGETKYFAGTNCYWCGFLTSDEDVDKVFSDMADADFKIIRVWGFNDVTTKPTDGTVYYQYLSASGSEINTGTNGLGRLDAVVAAAETHGLKLIINFVNNWSDYGGIAAYVSAFGGSATSWYTDETSQAQYQKYIDAVVSRYKTSTAVFSWELANEPRCSGCDTSVIYNWAKTTSEYIKSLDSNHMVTIGDEGFGPSDGGDGSYPYTTSAGGYTWADNMNITSLDFATFHLYPDSWGQPYAWGDLWVSTHGDACAAAGKPCLMEEYGGNNNCTIENPWQQTALNTSGIAADLFWQYGDTLPSTGSQTSQDGNTVFYKEGNWDCMVTDHVNAINALYP</sequence>
<reference evidence="12 13" key="1">
    <citation type="journal article" date="2024" name="IMA Fungus">
        <title>IMA Genome - F19 : A genome assembly and annotation guide to empower mycologists, including annotated draft genome sequences of Ceratocystis pirilliformis, Diaporthe australafricana, Fusarium ophioides, Paecilomyces lecythidis, and Sporothrix stenoceras.</title>
        <authorList>
            <person name="Aylward J."/>
            <person name="Wilson A.M."/>
            <person name="Visagie C.M."/>
            <person name="Spraker J."/>
            <person name="Barnes I."/>
            <person name="Buitendag C."/>
            <person name="Ceriani C."/>
            <person name="Del Mar Angel L."/>
            <person name="du Plessis D."/>
            <person name="Fuchs T."/>
            <person name="Gasser K."/>
            <person name="Kramer D."/>
            <person name="Li W."/>
            <person name="Munsamy K."/>
            <person name="Piso A."/>
            <person name="Price J.L."/>
            <person name="Sonnekus B."/>
            <person name="Thomas C."/>
            <person name="van der Nest A."/>
            <person name="van Dijk A."/>
            <person name="van Heerden A."/>
            <person name="van Vuuren N."/>
            <person name="Yilmaz N."/>
            <person name="Duong T.A."/>
            <person name="van der Merwe N.A."/>
            <person name="Wingfield M.J."/>
            <person name="Wingfield B.D."/>
        </authorList>
    </citation>
    <scope>NUCLEOTIDE SEQUENCE [LARGE SCALE GENOMIC DNA]</scope>
    <source>
        <strain evidence="12 13">CMW 18300</strain>
    </source>
</reference>
<dbReference type="PANTHER" id="PTHR31451:SF39">
    <property type="entry name" value="MANNAN ENDO-1,4-BETA-MANNOSIDASE 1"/>
    <property type="match status" value="1"/>
</dbReference>
<keyword evidence="5" id="KW-0964">Secreted</keyword>
<proteinExistence type="inferred from homology"/>
<keyword evidence="13" id="KW-1185">Reference proteome</keyword>
<dbReference type="Pfam" id="PF00150">
    <property type="entry name" value="Cellulase"/>
    <property type="match status" value="1"/>
</dbReference>
<dbReference type="Gene3D" id="3.20.20.80">
    <property type="entry name" value="Glycosidases"/>
    <property type="match status" value="1"/>
</dbReference>
<evidence type="ECO:0000256" key="1">
    <source>
        <dbReference type="ARBA" id="ARBA00001678"/>
    </source>
</evidence>
<comment type="catalytic activity">
    <reaction evidence="1">
        <text>Random hydrolysis of (1-&gt;4)-beta-D-mannosidic linkages in mannans, galactomannans and glucomannans.</text>
        <dbReference type="EC" id="3.2.1.78"/>
    </reaction>
</comment>
<dbReference type="InterPro" id="IPR045053">
    <property type="entry name" value="MAN-like"/>
</dbReference>
<evidence type="ECO:0000256" key="9">
    <source>
        <dbReference type="RuleBase" id="RU361153"/>
    </source>
</evidence>
<evidence type="ECO:0000259" key="11">
    <source>
        <dbReference type="Pfam" id="PF00150"/>
    </source>
</evidence>
<feature type="signal peptide" evidence="10">
    <location>
        <begin position="1"/>
        <end position="18"/>
    </location>
</feature>
<dbReference type="EC" id="3.2.1.78" evidence="4"/>